<organism evidence="8 9">
    <name type="scientific">Lentzea albida</name>
    <dbReference type="NCBI Taxonomy" id="65499"/>
    <lineage>
        <taxon>Bacteria</taxon>
        <taxon>Bacillati</taxon>
        <taxon>Actinomycetota</taxon>
        <taxon>Actinomycetes</taxon>
        <taxon>Pseudonocardiales</taxon>
        <taxon>Pseudonocardiaceae</taxon>
        <taxon>Lentzea</taxon>
    </lineage>
</organism>
<dbReference type="InterPro" id="IPR020616">
    <property type="entry name" value="Thiolase_N"/>
</dbReference>
<feature type="domain" description="Thiolase N-terminal" evidence="6">
    <location>
        <begin position="5"/>
        <end position="265"/>
    </location>
</feature>
<evidence type="ECO:0000256" key="2">
    <source>
        <dbReference type="ARBA" id="ARBA00022679"/>
    </source>
</evidence>
<comment type="similarity">
    <text evidence="1 5">Belongs to the thiolase-like superfamily. Thiolase family.</text>
</comment>
<protein>
    <submittedName>
        <fullName evidence="8">Acetyl-CoA C-acetyltransferase</fullName>
    </submittedName>
</protein>
<name>A0A1H9VEJ7_9PSEU</name>
<evidence type="ECO:0000259" key="7">
    <source>
        <dbReference type="Pfam" id="PF02803"/>
    </source>
</evidence>
<keyword evidence="9" id="KW-1185">Reference proteome</keyword>
<keyword evidence="3 5" id="KW-0012">Acyltransferase</keyword>
<dbReference type="OrthoDB" id="4440515at2"/>
<dbReference type="PANTHER" id="PTHR18919:SF134">
    <property type="entry name" value="BETA-KETOACYL COA THIOLASE FADA3-RELATED"/>
    <property type="match status" value="1"/>
</dbReference>
<evidence type="ECO:0000256" key="5">
    <source>
        <dbReference type="RuleBase" id="RU003557"/>
    </source>
</evidence>
<dbReference type="Gene3D" id="3.40.47.10">
    <property type="match status" value="1"/>
</dbReference>
<gene>
    <name evidence="8" type="ORF">SAMN04488000_11858</name>
</gene>
<dbReference type="Proteomes" id="UP000199503">
    <property type="component" value="Unassembled WGS sequence"/>
</dbReference>
<feature type="domain" description="Thiolase C-terminal" evidence="7">
    <location>
        <begin position="274"/>
        <end position="396"/>
    </location>
</feature>
<feature type="active site" description="Proton acceptor" evidence="4">
    <location>
        <position position="383"/>
    </location>
</feature>
<dbReference type="InterPro" id="IPR020613">
    <property type="entry name" value="Thiolase_CS"/>
</dbReference>
<dbReference type="EMBL" id="FOFV01000018">
    <property type="protein sequence ID" value="SES20115.1"/>
    <property type="molecule type" value="Genomic_DNA"/>
</dbReference>
<dbReference type="SUPFAM" id="SSF53901">
    <property type="entry name" value="Thiolase-like"/>
    <property type="match status" value="2"/>
</dbReference>
<evidence type="ECO:0000256" key="3">
    <source>
        <dbReference type="ARBA" id="ARBA00023315"/>
    </source>
</evidence>
<reference evidence="9" key="1">
    <citation type="submission" date="2016-10" db="EMBL/GenBank/DDBJ databases">
        <authorList>
            <person name="Varghese N."/>
            <person name="Submissions S."/>
        </authorList>
    </citation>
    <scope>NUCLEOTIDE SEQUENCE [LARGE SCALE GENOMIC DNA]</scope>
    <source>
        <strain evidence="9">DSM 44437</strain>
    </source>
</reference>
<evidence type="ECO:0000256" key="4">
    <source>
        <dbReference type="PIRSR" id="PIRSR000429-1"/>
    </source>
</evidence>
<dbReference type="NCBIfam" id="TIGR01930">
    <property type="entry name" value="AcCoA-C-Actrans"/>
    <property type="match status" value="1"/>
</dbReference>
<dbReference type="Pfam" id="PF02803">
    <property type="entry name" value="Thiolase_C"/>
    <property type="match status" value="1"/>
</dbReference>
<accession>A0A1H9VEJ7</accession>
<sequence length="398" mass="41584">MPEAVIVSTARSPIGRARKGSLASMRPDDLAAQVISAALGDIPASEITDLHLGCAEPQDEHGQNIARRVAVQLGHDGLPGTTVNRFCASSVQTARMAFHAIKAGEGNAFISAGVECVSRYMHSGTPSFNPLFDEAQQRTLDTAASNAPWTDPRLDGKLPDYYIAMGQTAENVATQLGISRHDQDEFGVRSQNLAEKAIADGFFAREITPITLADGTVVSTDDGPRAGVTYEAVSQLKTVFRPEGTVTAGNCCPLNDGAAAVVVMSDVRARELGLTPLARIVSTGVSGLSPEIMGLGPVDATKQALGHAGLSISDIDLVEINEAFAVQVLGSQRALGIDIDRLNVHGGAIALGHPFGSTGARIMTTLINGMQARDAQFGLETMCVGGGQGMAIILERLS</sequence>
<proteinExistence type="inferred from homology"/>
<evidence type="ECO:0000313" key="9">
    <source>
        <dbReference type="Proteomes" id="UP000199503"/>
    </source>
</evidence>
<dbReference type="GO" id="GO:0016747">
    <property type="term" value="F:acyltransferase activity, transferring groups other than amino-acyl groups"/>
    <property type="evidence" value="ECO:0007669"/>
    <property type="project" value="InterPro"/>
</dbReference>
<dbReference type="InterPro" id="IPR016039">
    <property type="entry name" value="Thiolase-like"/>
</dbReference>
<keyword evidence="2 5" id="KW-0808">Transferase</keyword>
<feature type="active site" description="Proton acceptor" evidence="4">
    <location>
        <position position="353"/>
    </location>
</feature>
<evidence type="ECO:0000259" key="6">
    <source>
        <dbReference type="Pfam" id="PF00108"/>
    </source>
</evidence>
<dbReference type="InterPro" id="IPR002155">
    <property type="entry name" value="Thiolase"/>
</dbReference>
<dbReference type="CDD" id="cd00751">
    <property type="entry name" value="thiolase"/>
    <property type="match status" value="1"/>
</dbReference>
<dbReference type="NCBIfam" id="NF005890">
    <property type="entry name" value="PRK07851.1"/>
    <property type="match status" value="1"/>
</dbReference>
<dbReference type="STRING" id="65499.SAMN04488000_11858"/>
<dbReference type="Pfam" id="PF00108">
    <property type="entry name" value="Thiolase_N"/>
    <property type="match status" value="1"/>
</dbReference>
<dbReference type="PROSITE" id="PS00737">
    <property type="entry name" value="THIOLASE_2"/>
    <property type="match status" value="1"/>
</dbReference>
<evidence type="ECO:0000313" key="8">
    <source>
        <dbReference type="EMBL" id="SES20115.1"/>
    </source>
</evidence>
<feature type="active site" description="Acyl-thioester intermediate" evidence="4">
    <location>
        <position position="87"/>
    </location>
</feature>
<dbReference type="PIRSF" id="PIRSF000429">
    <property type="entry name" value="Ac-CoA_Ac_transf"/>
    <property type="match status" value="1"/>
</dbReference>
<dbReference type="AlphaFoldDB" id="A0A1H9VEJ7"/>
<dbReference type="RefSeq" id="WP_089922984.1">
    <property type="nucleotide sequence ID" value="NZ_FOFV01000018.1"/>
</dbReference>
<evidence type="ECO:0000256" key="1">
    <source>
        <dbReference type="ARBA" id="ARBA00010982"/>
    </source>
</evidence>
<dbReference type="PANTHER" id="PTHR18919">
    <property type="entry name" value="ACETYL-COA C-ACYLTRANSFERASE"/>
    <property type="match status" value="1"/>
</dbReference>
<dbReference type="FunFam" id="3.40.47.10:FF:000013">
    <property type="entry name" value="Acetyl-CoA acetyltransferase"/>
    <property type="match status" value="1"/>
</dbReference>
<dbReference type="InterPro" id="IPR020617">
    <property type="entry name" value="Thiolase_C"/>
</dbReference>